<dbReference type="EMBL" id="MN739931">
    <property type="protein sequence ID" value="QHT78372.1"/>
    <property type="molecule type" value="Genomic_DNA"/>
</dbReference>
<evidence type="ECO:0000259" key="8">
    <source>
        <dbReference type="SMART" id="SM00534"/>
    </source>
</evidence>
<protein>
    <recommendedName>
        <fullName evidence="10">DNA mismatch repair proteins mutS family domain-containing protein</fullName>
    </recommendedName>
</protein>
<dbReference type="SUPFAM" id="SSF52540">
    <property type="entry name" value="P-loop containing nucleoside triphosphate hydrolases"/>
    <property type="match status" value="1"/>
</dbReference>
<dbReference type="InterPro" id="IPR045076">
    <property type="entry name" value="MutS"/>
</dbReference>
<name>A0A6C0HCL3_9ZZZZ</name>
<evidence type="ECO:0000259" key="7">
    <source>
        <dbReference type="SMART" id="SM00533"/>
    </source>
</evidence>
<evidence type="ECO:0008006" key="10">
    <source>
        <dbReference type="Google" id="ProtNLM"/>
    </source>
</evidence>
<evidence type="ECO:0000256" key="2">
    <source>
        <dbReference type="ARBA" id="ARBA00022741"/>
    </source>
</evidence>
<accession>A0A6C0HCL3</accession>
<dbReference type="SUPFAM" id="SSF55271">
    <property type="entry name" value="DNA repair protein MutS, domain I"/>
    <property type="match status" value="1"/>
</dbReference>
<dbReference type="GO" id="GO:0006298">
    <property type="term" value="P:mismatch repair"/>
    <property type="evidence" value="ECO:0007669"/>
    <property type="project" value="InterPro"/>
</dbReference>
<dbReference type="Gene3D" id="3.40.1170.10">
    <property type="entry name" value="DNA repair protein MutS, domain I"/>
    <property type="match status" value="1"/>
</dbReference>
<dbReference type="SUPFAM" id="SSF53150">
    <property type="entry name" value="DNA repair protein MutS, domain II"/>
    <property type="match status" value="1"/>
</dbReference>
<dbReference type="SUPFAM" id="SSF48334">
    <property type="entry name" value="DNA repair protein MutS, domain III"/>
    <property type="match status" value="1"/>
</dbReference>
<feature type="domain" description="DNA mismatch repair proteins mutS family" evidence="8">
    <location>
        <begin position="723"/>
        <end position="913"/>
    </location>
</feature>
<dbReference type="PANTHER" id="PTHR11361:SF148">
    <property type="entry name" value="DNA MISMATCH REPAIR PROTEIN MSH6"/>
    <property type="match status" value="1"/>
</dbReference>
<proteinExistence type="inferred from homology"/>
<dbReference type="Gene3D" id="3.40.50.300">
    <property type="entry name" value="P-loop containing nucleotide triphosphate hydrolases"/>
    <property type="match status" value="1"/>
</dbReference>
<dbReference type="PIRSF" id="PIRSF037677">
    <property type="entry name" value="DNA_mis_repair_Msh6"/>
    <property type="match status" value="1"/>
</dbReference>
<feature type="domain" description="DNA mismatch repair protein MutS core" evidence="7">
    <location>
        <begin position="344"/>
        <end position="703"/>
    </location>
</feature>
<dbReference type="GO" id="GO:0032301">
    <property type="term" value="C:MutSalpha complex"/>
    <property type="evidence" value="ECO:0007669"/>
    <property type="project" value="TreeGrafter"/>
</dbReference>
<evidence type="ECO:0000256" key="1">
    <source>
        <dbReference type="ARBA" id="ARBA00006271"/>
    </source>
</evidence>
<keyword evidence="3" id="KW-0227">DNA damage</keyword>
<organism evidence="9">
    <name type="scientific">viral metagenome</name>
    <dbReference type="NCBI Taxonomy" id="1070528"/>
    <lineage>
        <taxon>unclassified sequences</taxon>
        <taxon>metagenomes</taxon>
        <taxon>organismal metagenomes</taxon>
    </lineage>
</organism>
<dbReference type="InterPro" id="IPR003615">
    <property type="entry name" value="HNH_nuc"/>
</dbReference>
<dbReference type="SMART" id="SM00533">
    <property type="entry name" value="MUTSd"/>
    <property type="match status" value="1"/>
</dbReference>
<dbReference type="InterPro" id="IPR007696">
    <property type="entry name" value="DNA_mismatch_repair_MutS_core"/>
</dbReference>
<dbReference type="Pfam" id="PF01624">
    <property type="entry name" value="MutS_I"/>
    <property type="match status" value="1"/>
</dbReference>
<dbReference type="Gene3D" id="1.10.1420.10">
    <property type="match status" value="1"/>
</dbReference>
<reference evidence="9" key="1">
    <citation type="journal article" date="2020" name="Nature">
        <title>Giant virus diversity and host interactions through global metagenomics.</title>
        <authorList>
            <person name="Schulz F."/>
            <person name="Roux S."/>
            <person name="Paez-Espino D."/>
            <person name="Jungbluth S."/>
            <person name="Walsh D.A."/>
            <person name="Denef V.J."/>
            <person name="McMahon K.D."/>
            <person name="Konstantinidis K.T."/>
            <person name="Eloe-Fadrosh E.A."/>
            <person name="Kyrpides N.C."/>
            <person name="Woyke T."/>
        </authorList>
    </citation>
    <scope>NUCLEOTIDE SEQUENCE</scope>
    <source>
        <strain evidence="9">GVMAG-M-3300023179-91</strain>
    </source>
</reference>
<keyword evidence="4" id="KW-0067">ATP-binding</keyword>
<dbReference type="PANTHER" id="PTHR11361">
    <property type="entry name" value="DNA MISMATCH REPAIR PROTEIN MUTS FAMILY MEMBER"/>
    <property type="match status" value="1"/>
</dbReference>
<evidence type="ECO:0000256" key="5">
    <source>
        <dbReference type="ARBA" id="ARBA00023125"/>
    </source>
</evidence>
<dbReference type="AlphaFoldDB" id="A0A6C0HCL3"/>
<sequence length="1018" mass="116450">MALVKEYFELTKKYQSEYGKNTVVLMQVGAFFEVYGLQDKTTGELSGSEIAEFSRVCDLNIADKKVQIGQQGVVMAGFGHYMIDKYLKRLQESGYTVVVYAQEADDVKTRTLVGIFSPGTYFSPEATHITNNTMAIWINVVDLSTSVILKKIVTKESKTNRMVQVGMANIDIYTGKSSIFEFKETYLRTPTTFDEMERFISINRPSELLIIGNIGDAEMDEILNYANVECNSVHKISLLQTLGENKSEIMKRALNSEKQIYQKELFSRFYKIADYAVFSQNFYTNSIATQAFCFLLDFIYQHNPNLVNKISEPKFENCGDRLILANHSLKQLNIINDNNDERRGKLSSVEKMLNICITSMGKRRFSYHFLNPTTDIVYLIREYNITEYLLKSFSKYDHLVGKLSQIKDIAKLNRQIIMKKISPRALFQFYKNLFIIDDIYKTVDSDNILLTYLESDSISLYCKELISFFESTMDMSLCEGVETCVQFETNFFKKNVDSGLDEKSKLLLESMDKLEAIREYFNKTIEKYEKKSTKTRTSDYVKIHETEKNHFSLLSTKRRCTLLKQSLPSLEIVVPLSYKSSFDDEECTFDFKIAKDLLEFHNQTASNDTINMPVIKELCKNVSTIKVQMKELLTQVYLKSIVAKLEEKQVQFDSIIEFVTRLDFIYAKASIAKKFNYCKPTIKESEKSFVNAAGLRHCLIEHIQQNELYVANDIQLGEAEGNIDGILLYGTNAVGKTSFIRALGIAVIMAQAGLYVPCNNFEFSPYKYIFTRILGNDDIHKGLSTFAVEMSELRTILRLADKNSLILGDELCSGTESISAKSIFVAGVQMLAAKQSSFIFATHLHEIVNYEEIVDLKTLSLKHMEVIYDKERDLLVYDRKLKDGPGDNMYGLEVCKALSLPIEFLEAAHNIRMKYQEESKPVLSLKSSHFNSKKLVSICEMCHIEMGKEVHHLQHQKDANEDGFITAEDGSSFHKNHPANLMSLCEKCHNEMHKSETGNRKKANKKVKTSMGVTVNIF</sequence>
<dbReference type="InterPro" id="IPR017261">
    <property type="entry name" value="DNA_mismatch_repair_MutS/MSH"/>
</dbReference>
<keyword evidence="5" id="KW-0238">DNA-binding</keyword>
<evidence type="ECO:0000313" key="9">
    <source>
        <dbReference type="EMBL" id="QHT78372.1"/>
    </source>
</evidence>
<dbReference type="SMART" id="SM00534">
    <property type="entry name" value="MUTSac"/>
    <property type="match status" value="1"/>
</dbReference>
<dbReference type="GO" id="GO:0005524">
    <property type="term" value="F:ATP binding"/>
    <property type="evidence" value="ECO:0007669"/>
    <property type="project" value="UniProtKB-KW"/>
</dbReference>
<dbReference type="InterPro" id="IPR000432">
    <property type="entry name" value="DNA_mismatch_repair_MutS_C"/>
</dbReference>
<feature type="region of interest" description="Disordered" evidence="6">
    <location>
        <begin position="993"/>
        <end position="1018"/>
    </location>
</feature>
<dbReference type="InterPro" id="IPR007695">
    <property type="entry name" value="DNA_mismatch_repair_MutS-lik_N"/>
</dbReference>
<keyword evidence="2" id="KW-0547">Nucleotide-binding</keyword>
<dbReference type="InterPro" id="IPR016151">
    <property type="entry name" value="DNA_mismatch_repair_MutS_N"/>
</dbReference>
<evidence type="ECO:0000256" key="3">
    <source>
        <dbReference type="ARBA" id="ARBA00022763"/>
    </source>
</evidence>
<dbReference type="InterPro" id="IPR036187">
    <property type="entry name" value="DNA_mismatch_repair_MutS_sf"/>
</dbReference>
<dbReference type="GO" id="GO:0030983">
    <property type="term" value="F:mismatched DNA binding"/>
    <property type="evidence" value="ECO:0007669"/>
    <property type="project" value="InterPro"/>
</dbReference>
<dbReference type="Pfam" id="PF05192">
    <property type="entry name" value="MutS_III"/>
    <property type="match status" value="1"/>
</dbReference>
<dbReference type="InterPro" id="IPR036678">
    <property type="entry name" value="MutS_con_dom_sf"/>
</dbReference>
<evidence type="ECO:0000256" key="6">
    <source>
        <dbReference type="SAM" id="MobiDB-lite"/>
    </source>
</evidence>
<dbReference type="CDD" id="cd00085">
    <property type="entry name" value="HNHc"/>
    <property type="match status" value="1"/>
</dbReference>
<comment type="similarity">
    <text evidence="1">Belongs to the DNA mismatch repair MutS family.</text>
</comment>
<dbReference type="Pfam" id="PF00488">
    <property type="entry name" value="MutS_V"/>
    <property type="match status" value="1"/>
</dbReference>
<dbReference type="GO" id="GO:0140664">
    <property type="term" value="F:ATP-dependent DNA damage sensor activity"/>
    <property type="evidence" value="ECO:0007669"/>
    <property type="project" value="InterPro"/>
</dbReference>
<dbReference type="InterPro" id="IPR027417">
    <property type="entry name" value="P-loop_NTPase"/>
</dbReference>
<evidence type="ECO:0000256" key="4">
    <source>
        <dbReference type="ARBA" id="ARBA00022840"/>
    </source>
</evidence>